<evidence type="ECO:0000313" key="8">
    <source>
        <dbReference type="EMBL" id="JAS23795.1"/>
    </source>
</evidence>
<evidence type="ECO:0000256" key="5">
    <source>
        <dbReference type="SAM" id="Phobius"/>
    </source>
</evidence>
<dbReference type="SUPFAM" id="SSF90123">
    <property type="entry name" value="ABC transporter transmembrane region"/>
    <property type="match status" value="1"/>
</dbReference>
<dbReference type="EMBL" id="GEDC01025231">
    <property type="protein sequence ID" value="JAS12067.1"/>
    <property type="molecule type" value="Transcribed_RNA"/>
</dbReference>
<evidence type="ECO:0000313" key="6">
    <source>
        <dbReference type="EMBL" id="JAS12067.1"/>
    </source>
</evidence>
<evidence type="ECO:0000256" key="3">
    <source>
        <dbReference type="ARBA" id="ARBA00023136"/>
    </source>
</evidence>
<dbReference type="InterPro" id="IPR036640">
    <property type="entry name" value="ABC1_TM_sf"/>
</dbReference>
<dbReference type="InterPro" id="IPR013761">
    <property type="entry name" value="SAM/pointed_sf"/>
</dbReference>
<evidence type="ECO:0008006" key="9">
    <source>
        <dbReference type="Google" id="ProtNLM"/>
    </source>
</evidence>
<sequence>MNIAFKVVNSLRAFSQVNQIGVKQRLFGDSKDLTYKYSQQYPNSLYNRYYSRLNLPLIKCNQIQTNIRFGIKKVNLNPKSKVNIPKTLRQIKRFKRKTNNLSANNISEYELSRLLNFIKPGKWTLSSTICLLIVSGTVTIIVPLAIEKIIGIIYTSDYSYLKENMKSWCNVLMGALFTGGLFNFGLAYLTNIPELKHLMKSLRANKYTRMFSHLNLAQMLVLNDENFDTNLEHIGTGTNAFAARRKIILVAKKLNELCSNLYDIVQNTINGEKLTSSIEEKKVNNDDSSNLDEEEYNNKKFEFSSISVKLFGKAFTQLFITGMPDDETVSTMYKLLDKVIQSNPPETQQKEVSSDTRLQSGQHYRRKKLNQKRILTDTQVTQKSNTKSENYPIPPVYNNRKCIRELQSQAHPTKKINLEPIFKEFYCAEPWGKHVTENALEYARHSDFVEAMNFKIRG</sequence>
<dbReference type="EMBL" id="GEDC01021063">
    <property type="protein sequence ID" value="JAS16235.1"/>
    <property type="molecule type" value="Transcribed_RNA"/>
</dbReference>
<reference evidence="6" key="1">
    <citation type="submission" date="2015-12" db="EMBL/GenBank/DDBJ databases">
        <title>De novo transcriptome assembly of four potential Pierce s Disease insect vectors from Arizona vineyards.</title>
        <authorList>
            <person name="Tassone E.E."/>
        </authorList>
    </citation>
    <scope>NUCLEOTIDE SEQUENCE</scope>
</reference>
<dbReference type="Gene3D" id="1.10.150.50">
    <property type="entry name" value="Transcription Factor, Ets-1"/>
    <property type="match status" value="1"/>
</dbReference>
<protein>
    <recommendedName>
        <fullName evidence="9">ABC transmembrane type-1 domain-containing protein</fullName>
    </recommendedName>
</protein>
<evidence type="ECO:0000256" key="4">
    <source>
        <dbReference type="SAM" id="MobiDB-lite"/>
    </source>
</evidence>
<evidence type="ECO:0000256" key="1">
    <source>
        <dbReference type="ARBA" id="ARBA00022692"/>
    </source>
</evidence>
<accession>A0A1B6CF30</accession>
<keyword evidence="1 5" id="KW-0812">Transmembrane</keyword>
<organism evidence="6">
    <name type="scientific">Clastoptera arizonana</name>
    <name type="common">Arizona spittle bug</name>
    <dbReference type="NCBI Taxonomy" id="38151"/>
    <lineage>
        <taxon>Eukaryota</taxon>
        <taxon>Metazoa</taxon>
        <taxon>Ecdysozoa</taxon>
        <taxon>Arthropoda</taxon>
        <taxon>Hexapoda</taxon>
        <taxon>Insecta</taxon>
        <taxon>Pterygota</taxon>
        <taxon>Neoptera</taxon>
        <taxon>Paraneoptera</taxon>
        <taxon>Hemiptera</taxon>
        <taxon>Auchenorrhyncha</taxon>
        <taxon>Cercopoidea</taxon>
        <taxon>Clastopteridae</taxon>
        <taxon>Clastoptera</taxon>
    </lineage>
</organism>
<keyword evidence="2 5" id="KW-1133">Transmembrane helix</keyword>
<name>A0A1B6CF30_9HEMI</name>
<proteinExistence type="predicted"/>
<evidence type="ECO:0000256" key="2">
    <source>
        <dbReference type="ARBA" id="ARBA00022989"/>
    </source>
</evidence>
<keyword evidence="3 5" id="KW-0472">Membrane</keyword>
<dbReference type="EMBL" id="GEDC01013503">
    <property type="protein sequence ID" value="JAS23795.1"/>
    <property type="molecule type" value="Transcribed_RNA"/>
</dbReference>
<feature type="transmembrane region" description="Helical" evidence="5">
    <location>
        <begin position="167"/>
        <end position="189"/>
    </location>
</feature>
<dbReference type="GO" id="GO:0016020">
    <property type="term" value="C:membrane"/>
    <property type="evidence" value="ECO:0007669"/>
    <property type="project" value="InterPro"/>
</dbReference>
<evidence type="ECO:0000313" key="7">
    <source>
        <dbReference type="EMBL" id="JAS16235.1"/>
    </source>
</evidence>
<feature type="region of interest" description="Disordered" evidence="4">
    <location>
        <begin position="344"/>
        <end position="370"/>
    </location>
</feature>
<dbReference type="AlphaFoldDB" id="A0A1B6CF30"/>
<feature type="transmembrane region" description="Helical" evidence="5">
    <location>
        <begin position="123"/>
        <end position="146"/>
    </location>
</feature>
<dbReference type="GO" id="GO:0005524">
    <property type="term" value="F:ATP binding"/>
    <property type="evidence" value="ECO:0007669"/>
    <property type="project" value="InterPro"/>
</dbReference>
<gene>
    <name evidence="8" type="ORF">g.38551</name>
    <name evidence="7" type="ORF">g.38558</name>
    <name evidence="6" type="ORF">g.38560</name>
</gene>